<dbReference type="InterPro" id="IPR037066">
    <property type="entry name" value="Plug_dom_sf"/>
</dbReference>
<dbReference type="Pfam" id="PF07660">
    <property type="entry name" value="STN"/>
    <property type="match status" value="1"/>
</dbReference>
<dbReference type="STRING" id="475255.SAMN04488101_112120"/>
<evidence type="ECO:0000259" key="9">
    <source>
        <dbReference type="SMART" id="SM00965"/>
    </source>
</evidence>
<evidence type="ECO:0000313" key="11">
    <source>
        <dbReference type="Proteomes" id="UP000192678"/>
    </source>
</evidence>
<dbReference type="AlphaFoldDB" id="A0A1W2EI12"/>
<feature type="domain" description="Secretin/TonB short N-terminal" evidence="9">
    <location>
        <begin position="107"/>
        <end position="158"/>
    </location>
</feature>
<dbReference type="InterPro" id="IPR023997">
    <property type="entry name" value="TonB-dep_OMP_SusC/RagA_CS"/>
</dbReference>
<comment type="subcellular location">
    <subcellularLocation>
        <location evidence="1 7">Cell outer membrane</location>
        <topology evidence="1 7">Multi-pass membrane protein</topology>
    </subcellularLocation>
</comment>
<keyword evidence="4 7" id="KW-0812">Transmembrane</keyword>
<dbReference type="FunFam" id="2.170.130.10:FF:000003">
    <property type="entry name" value="SusC/RagA family TonB-linked outer membrane protein"/>
    <property type="match status" value="1"/>
</dbReference>
<dbReference type="Pfam" id="PF07715">
    <property type="entry name" value="Plug"/>
    <property type="match status" value="1"/>
</dbReference>
<dbReference type="Pfam" id="PF13715">
    <property type="entry name" value="CarbopepD_reg_2"/>
    <property type="match status" value="1"/>
</dbReference>
<dbReference type="InterPro" id="IPR008969">
    <property type="entry name" value="CarboxyPept-like_regulatory"/>
</dbReference>
<organism evidence="10 11">
    <name type="scientific">Pedobacter nyackensis</name>
    <dbReference type="NCBI Taxonomy" id="475255"/>
    <lineage>
        <taxon>Bacteria</taxon>
        <taxon>Pseudomonadati</taxon>
        <taxon>Bacteroidota</taxon>
        <taxon>Sphingobacteriia</taxon>
        <taxon>Sphingobacteriales</taxon>
        <taxon>Sphingobacteriaceae</taxon>
        <taxon>Pedobacter</taxon>
    </lineage>
</organism>
<evidence type="ECO:0000256" key="2">
    <source>
        <dbReference type="ARBA" id="ARBA00022448"/>
    </source>
</evidence>
<gene>
    <name evidence="10" type="ORF">SAMN04488101_112120</name>
</gene>
<evidence type="ECO:0000313" key="10">
    <source>
        <dbReference type="EMBL" id="SMD09360.1"/>
    </source>
</evidence>
<evidence type="ECO:0000256" key="4">
    <source>
        <dbReference type="ARBA" id="ARBA00022692"/>
    </source>
</evidence>
<dbReference type="Gene3D" id="2.40.170.20">
    <property type="entry name" value="TonB-dependent receptor, beta-barrel domain"/>
    <property type="match status" value="1"/>
</dbReference>
<sequence>MNDVKCLPFESIHNTDLNRFKCMKFYIKSVCRPPAGIAKFLLVINSLKRIDPTVKRQIIMRFNLIIVLLTATILHVSASSYSQSVTLKYKNAALISVFKEIRSQTGYDFFYSDKLMNGAKPVNLNLNNVSLENALKICFADQPLSYSIENKTVIVKHKETSILDKVLGYFSAVDLRGRVLDENGLPLIGVSVKIKGGTGGVSTNSNGEFIIKLPEGSETLIFSYIGYQTKEISVNNNTVLNVTLLEANKGLDEVIVVGYGSQKKRNVIGSVAQINSDDLKQMPTMNITNMLSGRLPGITTLQQSGRPGADDATLRIRGTSSYQGSQGPIAIVDGVERPFAQLDPNEIESISILKDAVALSVYGLQAANGIILVTTKRGKAQQPKISYDGAVMVNSNTRFPKFLDGPDYMEWFSRAEELDNEYRISTDQDPNPLTYNKAQINALRNGTNTNPLFGNTDWVGEFLGKKSTSQSHSVTVRGGTERVKYFSNIGYLDQEGIVANTGFKRFNLRTNLDAQLNSILSVAFDINAQMHKTRTPGISPDNTAYMNPFYQAVRTLPNMPMYAPNGLPTAYNSNAGYVNPIASVMQSGYQHGEANVFQTSLAFNVKVPWVSGLSGKVLTSFDKTGTENKNWLTPYPLMGRGRNQISGNYTLIPSPPGFSVTTLRQNYNQNNRLTFQPSLNYTKTFGSHTFNALALYEWARTKSSLFSTGARNFALTELHDIDFGSSATLDFVSPTGSSRNKARQGYVGRINYAYKNKYLFEAAMRADASISFPEEGRWGYFPGAGLGWIVSEENFFEKIKNTVNFFKIKASHGVLGKEATVTEFAYLPSFAFTENPVAVIGGSPVSALYTGTPPNRDLTWERHRVTNVGFEAELWNGKLGVDFDYFYKVVTDILTTRSGLYPSSVGGNFPSTFNDGITDNRGFDLQIKHRNNLGKFSYAVTGNFNWARNKIILINEVQSLPSWQKRTGRPIGEKLGFVVDGFYQNWDEARNGSSPSSGIIAPGFFKYRDLNGDGRVTRDADMTAVGRSNMPEIMYGLNLEASYSGFDFSVLFQGAGLSSVALGGVYEGSSGTSGIEDNTPFTKTFYGYGNSPYYLVEQAWRPDNQDAKFPRLTSGGVALSPHNANANSGFIISNDYLRLKSIQLGYTLPKSLFKSKIEKMRFYVSGFNLFTWDKLKYLDPEMPNVNNGFYPQQKMISGGINLIF</sequence>
<keyword evidence="6 7" id="KW-0998">Cell outer membrane</keyword>
<dbReference type="Proteomes" id="UP000192678">
    <property type="component" value="Unassembled WGS sequence"/>
</dbReference>
<dbReference type="InterPro" id="IPR012910">
    <property type="entry name" value="Plug_dom"/>
</dbReference>
<proteinExistence type="inferred from homology"/>
<keyword evidence="5 7" id="KW-0472">Membrane</keyword>
<dbReference type="InterPro" id="IPR039426">
    <property type="entry name" value="TonB-dep_rcpt-like"/>
</dbReference>
<evidence type="ECO:0000256" key="6">
    <source>
        <dbReference type="ARBA" id="ARBA00023237"/>
    </source>
</evidence>
<reference evidence="10 11" key="1">
    <citation type="submission" date="2017-04" db="EMBL/GenBank/DDBJ databases">
        <authorList>
            <person name="Afonso C.L."/>
            <person name="Miller P.J."/>
            <person name="Scott M.A."/>
            <person name="Spackman E."/>
            <person name="Goraichik I."/>
            <person name="Dimitrov K.M."/>
            <person name="Suarez D.L."/>
            <person name="Swayne D.E."/>
        </authorList>
    </citation>
    <scope>NUCLEOTIDE SEQUENCE [LARGE SCALE GENOMIC DNA]</scope>
    <source>
        <strain evidence="10 11">DSM 19625</strain>
    </source>
</reference>
<name>A0A1W2EI12_9SPHI</name>
<evidence type="ECO:0000256" key="1">
    <source>
        <dbReference type="ARBA" id="ARBA00004571"/>
    </source>
</evidence>
<dbReference type="NCBIfam" id="TIGR04057">
    <property type="entry name" value="SusC_RagA_signa"/>
    <property type="match status" value="1"/>
</dbReference>
<evidence type="ECO:0000256" key="5">
    <source>
        <dbReference type="ARBA" id="ARBA00023136"/>
    </source>
</evidence>
<dbReference type="SUPFAM" id="SSF49464">
    <property type="entry name" value="Carboxypeptidase regulatory domain-like"/>
    <property type="match status" value="1"/>
</dbReference>
<dbReference type="InterPro" id="IPR023996">
    <property type="entry name" value="TonB-dep_OMP_SusC/RagA"/>
</dbReference>
<dbReference type="EMBL" id="FWYB01000012">
    <property type="protein sequence ID" value="SMD09360.1"/>
    <property type="molecule type" value="Genomic_DNA"/>
</dbReference>
<dbReference type="Gene3D" id="2.170.130.10">
    <property type="entry name" value="TonB-dependent receptor, plug domain"/>
    <property type="match status" value="1"/>
</dbReference>
<dbReference type="InterPro" id="IPR036942">
    <property type="entry name" value="Beta-barrel_TonB_sf"/>
</dbReference>
<dbReference type="Gene3D" id="2.60.40.1120">
    <property type="entry name" value="Carboxypeptidase-like, regulatory domain"/>
    <property type="match status" value="1"/>
</dbReference>
<keyword evidence="8" id="KW-1133">Transmembrane helix</keyword>
<keyword evidence="11" id="KW-1185">Reference proteome</keyword>
<feature type="transmembrane region" description="Helical" evidence="8">
    <location>
        <begin position="58"/>
        <end position="78"/>
    </location>
</feature>
<dbReference type="SMART" id="SM00965">
    <property type="entry name" value="STN"/>
    <property type="match status" value="1"/>
</dbReference>
<dbReference type="InterPro" id="IPR011662">
    <property type="entry name" value="Secretin/TonB_short_N"/>
</dbReference>
<dbReference type="GO" id="GO:0009279">
    <property type="term" value="C:cell outer membrane"/>
    <property type="evidence" value="ECO:0007669"/>
    <property type="project" value="UniProtKB-SubCell"/>
</dbReference>
<protein>
    <submittedName>
        <fullName evidence="10">TonB-linked outer membrane protein, SusC/RagA family</fullName>
    </submittedName>
</protein>
<evidence type="ECO:0000256" key="3">
    <source>
        <dbReference type="ARBA" id="ARBA00022452"/>
    </source>
</evidence>
<accession>A0A1W2EI12</accession>
<comment type="similarity">
    <text evidence="7">Belongs to the TonB-dependent receptor family.</text>
</comment>
<dbReference type="NCBIfam" id="TIGR04056">
    <property type="entry name" value="OMP_RagA_SusC"/>
    <property type="match status" value="1"/>
</dbReference>
<dbReference type="PROSITE" id="PS52016">
    <property type="entry name" value="TONB_DEPENDENT_REC_3"/>
    <property type="match status" value="1"/>
</dbReference>
<keyword evidence="3 7" id="KW-1134">Transmembrane beta strand</keyword>
<evidence type="ECO:0000256" key="8">
    <source>
        <dbReference type="SAM" id="Phobius"/>
    </source>
</evidence>
<evidence type="ECO:0000256" key="7">
    <source>
        <dbReference type="PROSITE-ProRule" id="PRU01360"/>
    </source>
</evidence>
<keyword evidence="2 7" id="KW-0813">Transport</keyword>
<dbReference type="SUPFAM" id="SSF56935">
    <property type="entry name" value="Porins"/>
    <property type="match status" value="1"/>
</dbReference>